<name>A0A2P2DZN2_9LEPT</name>
<evidence type="ECO:0000313" key="1">
    <source>
        <dbReference type="EMBL" id="GBF50101.1"/>
    </source>
</evidence>
<accession>A0A2P2DZN2</accession>
<evidence type="ECO:0000313" key="2">
    <source>
        <dbReference type="Proteomes" id="UP000245133"/>
    </source>
</evidence>
<dbReference type="AlphaFoldDB" id="A0A2P2DZN2"/>
<dbReference type="RefSeq" id="WP_108975563.1">
    <property type="nucleotide sequence ID" value="NZ_BFBB01000003.1"/>
</dbReference>
<sequence>MKESLNKIFLIICSIHTFHCAAFPVHSVQKGVNPPFPNEFLKANLIFTGFHRFEREELKIRNELKKIGFSEDKISDTTIEFRLERNYPIYRYLWLHRMHAVLTVLSGGLLPYYTYADQRLKIQYWKDKELRKESRYDLSLHQWRGTLVLLVTIPYFPDQTFSDLFESSLQEELQK</sequence>
<keyword evidence="2" id="KW-1185">Reference proteome</keyword>
<organism evidence="1 2">
    <name type="scientific">Leptospira ryugenii</name>
    <dbReference type="NCBI Taxonomy" id="1917863"/>
    <lineage>
        <taxon>Bacteria</taxon>
        <taxon>Pseudomonadati</taxon>
        <taxon>Spirochaetota</taxon>
        <taxon>Spirochaetia</taxon>
        <taxon>Leptospirales</taxon>
        <taxon>Leptospiraceae</taxon>
        <taxon>Leptospira</taxon>
    </lineage>
</organism>
<reference evidence="1 2" key="1">
    <citation type="submission" date="2018-02" db="EMBL/GenBank/DDBJ databases">
        <title>Novel Leptospira species isolated from soil and water in Japan.</title>
        <authorList>
            <person name="Nakao R."/>
            <person name="Masuzawa T."/>
        </authorList>
    </citation>
    <scope>NUCLEOTIDE SEQUENCE [LARGE SCALE GENOMIC DNA]</scope>
    <source>
        <strain evidence="1 2">YH101</strain>
    </source>
</reference>
<gene>
    <name evidence="1" type="ORF">LPTSP4_16250</name>
</gene>
<comment type="caution">
    <text evidence="1">The sequence shown here is derived from an EMBL/GenBank/DDBJ whole genome shotgun (WGS) entry which is preliminary data.</text>
</comment>
<proteinExistence type="predicted"/>
<protein>
    <submittedName>
        <fullName evidence="1">Uncharacterized protein</fullName>
    </submittedName>
</protein>
<dbReference type="Proteomes" id="UP000245133">
    <property type="component" value="Unassembled WGS sequence"/>
</dbReference>
<dbReference type="EMBL" id="BFBB01000003">
    <property type="protein sequence ID" value="GBF50101.1"/>
    <property type="molecule type" value="Genomic_DNA"/>
</dbReference>
<dbReference type="OrthoDB" id="341935at2"/>